<keyword evidence="2" id="KW-0012">Acyltransferase</keyword>
<dbReference type="STRING" id="1071380.I2H4M6"/>
<dbReference type="Gene3D" id="3.40.630.30">
    <property type="match status" value="1"/>
</dbReference>
<keyword evidence="1" id="KW-0808">Transferase</keyword>
<dbReference type="InterPro" id="IPR000182">
    <property type="entry name" value="GNAT_dom"/>
</dbReference>
<dbReference type="InterPro" id="IPR016181">
    <property type="entry name" value="Acyl_CoA_acyltransferase"/>
</dbReference>
<gene>
    <name evidence="6" type="primary">TBLA0E02720</name>
    <name evidence="6" type="ORF">TBLA_0E02720</name>
</gene>
<dbReference type="GO" id="GO:1990190">
    <property type="term" value="F:protein-N-terminal-glutamate acetyltransferase activity"/>
    <property type="evidence" value="ECO:0007669"/>
    <property type="project" value="TreeGrafter"/>
</dbReference>
<dbReference type="PANTHER" id="PTHR23091:SF4">
    <property type="entry name" value="N-TERMINAL AMINO-ACID N(ALPHA)-ACETYLTRANSFERASE NATA"/>
    <property type="match status" value="1"/>
</dbReference>
<comment type="similarity">
    <text evidence="3">Belongs to the acetyltransferase family. ARD1 subfamily.</text>
</comment>
<dbReference type="GeneID" id="14496401"/>
<dbReference type="GO" id="GO:0042802">
    <property type="term" value="F:identical protein binding"/>
    <property type="evidence" value="ECO:0007669"/>
    <property type="project" value="EnsemblFungi"/>
</dbReference>
<dbReference type="KEGG" id="tbl:TBLA_0E02720"/>
<evidence type="ECO:0000259" key="5">
    <source>
        <dbReference type="PROSITE" id="PS51186"/>
    </source>
</evidence>
<evidence type="ECO:0000313" key="6">
    <source>
        <dbReference type="EMBL" id="CCH61328.1"/>
    </source>
</evidence>
<feature type="domain" description="N-acetyltransferase" evidence="5">
    <location>
        <begin position="52"/>
        <end position="198"/>
    </location>
</feature>
<keyword evidence="4" id="KW-0175">Coiled coil</keyword>
<evidence type="ECO:0000256" key="1">
    <source>
        <dbReference type="ARBA" id="ARBA00022679"/>
    </source>
</evidence>
<evidence type="ECO:0000256" key="4">
    <source>
        <dbReference type="SAM" id="Coils"/>
    </source>
</evidence>
<dbReference type="PROSITE" id="PS51186">
    <property type="entry name" value="GNAT"/>
    <property type="match status" value="1"/>
</dbReference>
<dbReference type="Pfam" id="PF00583">
    <property type="entry name" value="Acetyltransf_1"/>
    <property type="match status" value="1"/>
</dbReference>
<dbReference type="InterPro" id="IPR045047">
    <property type="entry name" value="Ard1-like"/>
</dbReference>
<dbReference type="GO" id="GO:1990189">
    <property type="term" value="F:protein N-terminal-serine acetyltransferase activity"/>
    <property type="evidence" value="ECO:0007669"/>
    <property type="project" value="TreeGrafter"/>
</dbReference>
<dbReference type="OrthoDB" id="25586at2759"/>
<reference evidence="6 7" key="1">
    <citation type="journal article" date="2011" name="Proc. Natl. Acad. Sci. U.S.A.">
        <title>Evolutionary erosion of yeast sex chromosomes by mating-type switching accidents.</title>
        <authorList>
            <person name="Gordon J.L."/>
            <person name="Armisen D."/>
            <person name="Proux-Wera E."/>
            <person name="Oheigeartaigh S.S."/>
            <person name="Byrne K.P."/>
            <person name="Wolfe K.H."/>
        </authorList>
    </citation>
    <scope>NUCLEOTIDE SEQUENCE [LARGE SCALE GENOMIC DNA]</scope>
    <source>
        <strain evidence="7">ATCC 34711 / CBS 6284 / DSM 70876 / NBRC 10599 / NRRL Y-10934 / UCD 77-7</strain>
    </source>
</reference>
<sequence>MAITIRRATVNDMICMQNANLHNLPENYMLKYYMYHILSWPEASFVATTTDIEVLEEEKEQLAQNKESEILSLEDTETGAIIKLDPTYVAPGEKLVGYVLAKMNDDADQKDEPLNGHITSLSVMRTYRRMGLAEKLMRQALFALREVYQAEYVSLHVRESNRAALHLYRDTLEFEVLSVEKSYYQDGEDAYAMKKILDLDELQVSNFAHRGNKSEQKPEDDLQSDLLADIISNGTDNIVV</sequence>
<dbReference type="OMA" id="TISHRWR"/>
<keyword evidence="7" id="KW-1185">Reference proteome</keyword>
<dbReference type="GO" id="GO:0031415">
    <property type="term" value="C:NatA complex"/>
    <property type="evidence" value="ECO:0007669"/>
    <property type="project" value="EnsemblFungi"/>
</dbReference>
<dbReference type="PANTHER" id="PTHR23091">
    <property type="entry name" value="N-TERMINAL ACETYLTRANSFERASE"/>
    <property type="match status" value="1"/>
</dbReference>
<dbReference type="eggNOG" id="KOG3235">
    <property type="taxonomic scope" value="Eukaryota"/>
</dbReference>
<dbReference type="FunCoup" id="I2H4M6">
    <property type="interactions" value="820"/>
</dbReference>
<evidence type="ECO:0000256" key="3">
    <source>
        <dbReference type="ARBA" id="ARBA00025786"/>
    </source>
</evidence>
<evidence type="ECO:0000256" key="2">
    <source>
        <dbReference type="ARBA" id="ARBA00023315"/>
    </source>
</evidence>
<dbReference type="HOGENOM" id="CLU_013985_7_2_1"/>
<evidence type="ECO:0000313" key="7">
    <source>
        <dbReference type="Proteomes" id="UP000002866"/>
    </source>
</evidence>
<dbReference type="Proteomes" id="UP000002866">
    <property type="component" value="Chromosome 5"/>
</dbReference>
<dbReference type="RefSeq" id="XP_004180847.1">
    <property type="nucleotide sequence ID" value="XM_004180799.1"/>
</dbReference>
<dbReference type="CDD" id="cd04301">
    <property type="entry name" value="NAT_SF"/>
    <property type="match status" value="1"/>
</dbReference>
<name>I2H4M6_HENB6</name>
<dbReference type="EMBL" id="HE806320">
    <property type="protein sequence ID" value="CCH61328.1"/>
    <property type="molecule type" value="Genomic_DNA"/>
</dbReference>
<protein>
    <recommendedName>
        <fullName evidence="5">N-acetyltransferase domain-containing protein</fullName>
    </recommendedName>
</protein>
<dbReference type="SUPFAM" id="SSF55729">
    <property type="entry name" value="Acyl-CoA N-acyltransferases (Nat)"/>
    <property type="match status" value="1"/>
</dbReference>
<accession>I2H4M6</accession>
<dbReference type="AlphaFoldDB" id="I2H4M6"/>
<organism evidence="6 7">
    <name type="scientific">Henningerozyma blattae (strain ATCC 34711 / CBS 6284 / DSM 70876 / NBRC 10599 / NRRL Y-10934 / UCD 77-7)</name>
    <name type="common">Yeast</name>
    <name type="synonym">Tetrapisispora blattae</name>
    <dbReference type="NCBI Taxonomy" id="1071380"/>
    <lineage>
        <taxon>Eukaryota</taxon>
        <taxon>Fungi</taxon>
        <taxon>Dikarya</taxon>
        <taxon>Ascomycota</taxon>
        <taxon>Saccharomycotina</taxon>
        <taxon>Saccharomycetes</taxon>
        <taxon>Saccharomycetales</taxon>
        <taxon>Saccharomycetaceae</taxon>
        <taxon>Henningerozyma</taxon>
    </lineage>
</organism>
<dbReference type="FunFam" id="3.40.630.30:FF:000107">
    <property type="entry name" value="N-terminal acetyltransferase complex ARD1 subunit"/>
    <property type="match status" value="1"/>
</dbReference>
<feature type="coiled-coil region" evidence="4">
    <location>
        <begin position="45"/>
        <end position="76"/>
    </location>
</feature>
<proteinExistence type="inferred from homology"/>
<dbReference type="InParanoid" id="I2H4M6"/>